<name>A0A6G9I9W6_9GAMM</name>
<reference evidence="3 4" key="1">
    <citation type="submission" date="2020-03" db="EMBL/GenBank/DDBJ databases">
        <title>Complete genome sequence of Orbus sp. IPMB12 (BCRC 80908).</title>
        <authorList>
            <person name="Lo W.-S."/>
            <person name="Chang T.-H."/>
            <person name="Kuo C.-H."/>
        </authorList>
    </citation>
    <scope>NUCLEOTIDE SEQUENCE [LARGE SCALE GENOMIC DNA]</scope>
    <source>
        <strain evidence="3 4">IPMB12</strain>
    </source>
</reference>
<dbReference type="Pfam" id="PF08400">
    <property type="entry name" value="phage_tail_N"/>
    <property type="match status" value="1"/>
</dbReference>
<evidence type="ECO:0000313" key="3">
    <source>
        <dbReference type="EMBL" id="QIQ21028.1"/>
    </source>
</evidence>
<proteinExistence type="predicted"/>
<gene>
    <name evidence="3" type="ORF">IPMB12_04635</name>
</gene>
<feature type="domain" description="Phage tail protein C-terminal" evidence="2">
    <location>
        <begin position="309"/>
        <end position="444"/>
    </location>
</feature>
<dbReference type="EMBL" id="CP050253">
    <property type="protein sequence ID" value="QIQ21028.1"/>
    <property type="molecule type" value="Genomic_DNA"/>
</dbReference>
<protein>
    <submittedName>
        <fullName evidence="3">Uncharacterized protein</fullName>
    </submittedName>
</protein>
<evidence type="ECO:0000259" key="2">
    <source>
        <dbReference type="Pfam" id="PF25670"/>
    </source>
</evidence>
<dbReference type="Gene3D" id="2.60.40.1120">
    <property type="entry name" value="Carboxypeptidase-like, regulatory domain"/>
    <property type="match status" value="1"/>
</dbReference>
<dbReference type="Proteomes" id="UP000501168">
    <property type="component" value="Chromosome"/>
</dbReference>
<dbReference type="KEGG" id="orb:IPMB12_04635"/>
<organism evidence="3 4">
    <name type="scientific">Zophobihabitans entericus</name>
    <dbReference type="NCBI Taxonomy" id="1635327"/>
    <lineage>
        <taxon>Bacteria</taxon>
        <taxon>Pseudomonadati</taxon>
        <taxon>Pseudomonadota</taxon>
        <taxon>Gammaproteobacteria</taxon>
        <taxon>Orbales</taxon>
        <taxon>Orbaceae</taxon>
        <taxon>Zophobihabitans</taxon>
    </lineage>
</organism>
<evidence type="ECO:0000259" key="1">
    <source>
        <dbReference type="Pfam" id="PF08400"/>
    </source>
</evidence>
<dbReference type="InterPro" id="IPR008969">
    <property type="entry name" value="CarboxyPept-like_regulatory"/>
</dbReference>
<sequence>MAKISGYLKDGSGLPVKNCSIVLTATKTTDSVIKKVESYTTTQDGYYEIDAQVGDYDVTLLVNGRLPKKVGIIQVLKDSTDSTLNDYLLNSVENEDAVELVPILENLKNEAQQLAIRAENAVSEIKEVSLILDAPLDGEQYARQDGQWSKIEKDNIERSTIESVNGKSDKDITLTAADVKALPYEDGKVIEPVKFIKSVEAWSILLQDKGYAIYQGYSGIGVSRISEKVSTFETSRVNGWFSATTSAIGFPEGFGNDQYVSTIASSADGINTHYLCFPNYGETPNLVLIKGRRTPTTSAVSAVVLTSANTIVDSNGFIKQASPVVRLINPLDQATANDNPQLGWTKVENGYVNLESKGVTIKYINIGHYEIHDSLGFAKSGWYIQTPEDANGNKKIFVEYSVDDKNVITVKSFKKLFKDGEFIAGEPVDIPGGRWIDIRLEMPKTEDAVEDNLDEENTIQ</sequence>
<feature type="domain" description="Lambda-like tail fibre protein N-terminal" evidence="1">
    <location>
        <begin position="3"/>
        <end position="122"/>
    </location>
</feature>
<dbReference type="InterPro" id="IPR058008">
    <property type="entry name" value="Gp26_C"/>
</dbReference>
<dbReference type="Gene3D" id="1.20.5.320">
    <property type="entry name" value="6-Phosphogluconate Dehydrogenase, domain 3"/>
    <property type="match status" value="1"/>
</dbReference>
<dbReference type="InParanoid" id="A0A6G9I9W6"/>
<dbReference type="Pfam" id="PF25670">
    <property type="entry name" value="Phage_tail_C_2"/>
    <property type="match status" value="1"/>
</dbReference>
<dbReference type="AlphaFoldDB" id="A0A6G9I9W6"/>
<dbReference type="SUPFAM" id="SSF58046">
    <property type="entry name" value="Fibritin"/>
    <property type="match status" value="1"/>
</dbReference>
<dbReference type="SUPFAM" id="SSF49464">
    <property type="entry name" value="Carboxypeptidase regulatory domain-like"/>
    <property type="match status" value="1"/>
</dbReference>
<evidence type="ECO:0000313" key="4">
    <source>
        <dbReference type="Proteomes" id="UP000501168"/>
    </source>
</evidence>
<dbReference type="RefSeq" id="WP_166915403.1">
    <property type="nucleotide sequence ID" value="NZ_CP050253.1"/>
</dbReference>
<dbReference type="InterPro" id="IPR013609">
    <property type="entry name" value="Stf-like_N"/>
</dbReference>
<accession>A0A6G9I9W6</accession>
<keyword evidence="4" id="KW-1185">Reference proteome</keyword>